<feature type="transmembrane region" description="Helical" evidence="1">
    <location>
        <begin position="140"/>
        <end position="157"/>
    </location>
</feature>
<dbReference type="Proteomes" id="UP000885379">
    <property type="component" value="Unassembled WGS sequence"/>
</dbReference>
<feature type="transmembrane region" description="Helical" evidence="1">
    <location>
        <begin position="116"/>
        <end position="134"/>
    </location>
</feature>
<gene>
    <name evidence="2" type="ORF">ED033_15110</name>
</gene>
<organism evidence="2">
    <name type="scientific">Salmonella enterica</name>
    <name type="common">Salmonella choleraesuis</name>
    <dbReference type="NCBI Taxonomy" id="28901"/>
    <lineage>
        <taxon>Bacteria</taxon>
        <taxon>Pseudomonadati</taxon>
        <taxon>Pseudomonadota</taxon>
        <taxon>Gammaproteobacteria</taxon>
        <taxon>Enterobacterales</taxon>
        <taxon>Enterobacteriaceae</taxon>
        <taxon>Salmonella</taxon>
    </lineage>
</organism>
<feature type="transmembrane region" description="Helical" evidence="1">
    <location>
        <begin position="63"/>
        <end position="86"/>
    </location>
</feature>
<dbReference type="AlphaFoldDB" id="A0A3I8FQ81"/>
<name>A0A3I8FQ81_SALER</name>
<sequence length="185" mass="20893">MKKSELEKDVDDLLKRLVSSDYDIPENSGVMKILLRKLFMVTFIGVVLVSLNFLLYQDEWRDLLAVLVFSILPLAIFSLVFIASLYQPVSMYLSLTDEIKESSLVVQLLIKKVRHYWHVLFALNCAVGIVLLFIDDGFVVGFGAAWFVTYIMGIIAFQTSLSRYMTPAVVSSLSKVKELLSASPK</sequence>
<keyword evidence="1" id="KW-0472">Membrane</keyword>
<reference evidence="2" key="1">
    <citation type="submission" date="2018-10" db="EMBL/GenBank/DDBJ databases">
        <authorList>
            <consortium name="PulseNet: The National Subtyping Network for Foodborne Disease Surveillance"/>
            <person name="Tarr C.L."/>
            <person name="Trees E."/>
            <person name="Katz L.S."/>
            <person name="Carleton-Romer H.A."/>
            <person name="Stroika S."/>
            <person name="Kucerova Z."/>
            <person name="Roache K.F."/>
            <person name="Sabol A.L."/>
            <person name="Besser J."/>
            <person name="Gerner-Smidt P."/>
        </authorList>
    </citation>
    <scope>NUCLEOTIDE SEQUENCE [LARGE SCALE GENOMIC DNA]</scope>
    <source>
        <strain evidence="2">PNUSAS057480</strain>
    </source>
</reference>
<accession>A0A3I8FQ81</accession>
<comment type="caution">
    <text evidence="2">The sequence shown here is derived from an EMBL/GenBank/DDBJ whole genome shotgun (WGS) entry which is preliminary data.</text>
</comment>
<feature type="transmembrane region" description="Helical" evidence="1">
    <location>
        <begin position="38"/>
        <end position="57"/>
    </location>
</feature>
<protein>
    <submittedName>
        <fullName evidence="2">Protein traS</fullName>
    </submittedName>
</protein>
<evidence type="ECO:0000256" key="1">
    <source>
        <dbReference type="SAM" id="Phobius"/>
    </source>
</evidence>
<proteinExistence type="predicted"/>
<keyword evidence="1" id="KW-1133">Transmembrane helix</keyword>
<evidence type="ECO:0000313" key="2">
    <source>
        <dbReference type="EMBL" id="MER43636.1"/>
    </source>
</evidence>
<dbReference type="EMBL" id="RMEA01000045">
    <property type="protein sequence ID" value="MER43636.1"/>
    <property type="molecule type" value="Genomic_DNA"/>
</dbReference>
<keyword evidence="1" id="KW-0812">Transmembrane</keyword>